<organism evidence="2 5">
    <name type="scientific">Aeromicrobium tamlense</name>
    <dbReference type="NCBI Taxonomy" id="375541"/>
    <lineage>
        <taxon>Bacteria</taxon>
        <taxon>Bacillati</taxon>
        <taxon>Actinomycetota</taxon>
        <taxon>Actinomycetes</taxon>
        <taxon>Propionibacteriales</taxon>
        <taxon>Nocardioidaceae</taxon>
        <taxon>Aeromicrobium</taxon>
    </lineage>
</organism>
<dbReference type="Gene3D" id="2.30.110.10">
    <property type="entry name" value="Electron Transport, Fmn-binding Protein, Chain A"/>
    <property type="match status" value="1"/>
</dbReference>
<evidence type="ECO:0000313" key="5">
    <source>
        <dbReference type="Proteomes" id="UP000659061"/>
    </source>
</evidence>
<gene>
    <name evidence="3" type="ORF">BJ975_001650</name>
    <name evidence="2" type="ORF">IDH50_11630</name>
</gene>
<dbReference type="Pfam" id="PF01613">
    <property type="entry name" value="Flavin_Reduct"/>
    <property type="match status" value="1"/>
</dbReference>
<dbReference type="SMART" id="SM00903">
    <property type="entry name" value="Flavin_Reduct"/>
    <property type="match status" value="1"/>
</dbReference>
<evidence type="ECO:0000313" key="3">
    <source>
        <dbReference type="EMBL" id="NYI38275.1"/>
    </source>
</evidence>
<dbReference type="GO" id="GO:0010181">
    <property type="term" value="F:FMN binding"/>
    <property type="evidence" value="ECO:0007669"/>
    <property type="project" value="InterPro"/>
</dbReference>
<sequence>MTIHSEHPFAPADRDKDAFRRLRGRLPSPVTVVATGTGRGRAGLTVSSLLLVDGDPPRIEVFVDPDSELGESLEVGARAAASVLQAGDAFLAEVFAGLAPAPGGMFTVGTWVDSDWGPRLDDRSWCGFTVDEISELGWSLRVTGTVRTVAVEAATGAAHARGRFHDLG</sequence>
<evidence type="ECO:0000313" key="4">
    <source>
        <dbReference type="Proteomes" id="UP000587211"/>
    </source>
</evidence>
<keyword evidence="4" id="KW-1185">Reference proteome</keyword>
<evidence type="ECO:0000313" key="2">
    <source>
        <dbReference type="EMBL" id="MBD1270884.1"/>
    </source>
</evidence>
<dbReference type="InterPro" id="IPR012349">
    <property type="entry name" value="Split_barrel_FMN-bd"/>
</dbReference>
<dbReference type="RefSeq" id="WP_179424834.1">
    <property type="nucleotide sequence ID" value="NZ_BAAAMP010000001.1"/>
</dbReference>
<dbReference type="Proteomes" id="UP000587211">
    <property type="component" value="Unassembled WGS sequence"/>
</dbReference>
<dbReference type="InterPro" id="IPR002563">
    <property type="entry name" value="Flavin_Rdtase-like_dom"/>
</dbReference>
<name>A0A8I0FUN7_9ACTN</name>
<evidence type="ECO:0000259" key="1">
    <source>
        <dbReference type="SMART" id="SM00903"/>
    </source>
</evidence>
<protein>
    <submittedName>
        <fullName evidence="2 3">Flavin reductase</fullName>
    </submittedName>
</protein>
<reference evidence="3 4" key="1">
    <citation type="submission" date="2020-07" db="EMBL/GenBank/DDBJ databases">
        <title>Sequencing the genomes of 1000 actinobacteria strains.</title>
        <authorList>
            <person name="Klenk H.-P."/>
        </authorList>
    </citation>
    <scope>NUCLEOTIDE SEQUENCE [LARGE SCALE GENOMIC DNA]</scope>
    <source>
        <strain evidence="3 4">DSM 19087</strain>
    </source>
</reference>
<comment type="caution">
    <text evidence="2">The sequence shown here is derived from an EMBL/GenBank/DDBJ whole genome shotgun (WGS) entry which is preliminary data.</text>
</comment>
<reference evidence="2" key="2">
    <citation type="submission" date="2020-09" db="EMBL/GenBank/DDBJ databases">
        <title>Novel species in genus Aeromicrobium.</title>
        <authorList>
            <person name="Zhang G."/>
        </authorList>
    </citation>
    <scope>NUCLEOTIDE SEQUENCE</scope>
    <source>
        <strain evidence="2">SSW1-57</strain>
    </source>
</reference>
<dbReference type="AlphaFoldDB" id="A0A8I0FUN7"/>
<dbReference type="SUPFAM" id="SSF50475">
    <property type="entry name" value="FMN-binding split barrel"/>
    <property type="match status" value="1"/>
</dbReference>
<dbReference type="GO" id="GO:0016646">
    <property type="term" value="F:oxidoreductase activity, acting on the CH-NH group of donors, NAD or NADP as acceptor"/>
    <property type="evidence" value="ECO:0007669"/>
    <property type="project" value="UniProtKB-ARBA"/>
</dbReference>
<dbReference type="EMBL" id="JACBZN010000001">
    <property type="protein sequence ID" value="NYI38275.1"/>
    <property type="molecule type" value="Genomic_DNA"/>
</dbReference>
<dbReference type="EMBL" id="JACWMT010000002">
    <property type="protein sequence ID" value="MBD1270884.1"/>
    <property type="molecule type" value="Genomic_DNA"/>
</dbReference>
<proteinExistence type="predicted"/>
<accession>A0A8I0FUN7</accession>
<dbReference type="Proteomes" id="UP000659061">
    <property type="component" value="Unassembled WGS sequence"/>
</dbReference>
<feature type="domain" description="Flavin reductase like" evidence="1">
    <location>
        <begin position="23"/>
        <end position="166"/>
    </location>
</feature>